<dbReference type="Proteomes" id="UP001162164">
    <property type="component" value="Unassembled WGS sequence"/>
</dbReference>
<keyword evidence="2" id="KW-1185">Reference proteome</keyword>
<evidence type="ECO:0000313" key="2">
    <source>
        <dbReference type="Proteomes" id="UP001162164"/>
    </source>
</evidence>
<comment type="caution">
    <text evidence="1">The sequence shown here is derived from an EMBL/GenBank/DDBJ whole genome shotgun (WGS) entry which is preliminary data.</text>
</comment>
<protein>
    <submittedName>
        <fullName evidence="1">Uncharacterized protein</fullName>
    </submittedName>
</protein>
<proteinExistence type="predicted"/>
<accession>A0ABQ9J301</accession>
<sequence length="105" mass="11871">MSSFLSNVVTIRITLTENAIITPVPSWEALKSIITILQFHYVDDKSKGIVLLEHQQGFSICPRPEPGSDAIEKTGGILEHRSGAVLIRHHRNRYRTSHENTHVMK</sequence>
<organism evidence="1 2">
    <name type="scientific">Molorchus minor</name>
    <dbReference type="NCBI Taxonomy" id="1323400"/>
    <lineage>
        <taxon>Eukaryota</taxon>
        <taxon>Metazoa</taxon>
        <taxon>Ecdysozoa</taxon>
        <taxon>Arthropoda</taxon>
        <taxon>Hexapoda</taxon>
        <taxon>Insecta</taxon>
        <taxon>Pterygota</taxon>
        <taxon>Neoptera</taxon>
        <taxon>Endopterygota</taxon>
        <taxon>Coleoptera</taxon>
        <taxon>Polyphaga</taxon>
        <taxon>Cucujiformia</taxon>
        <taxon>Chrysomeloidea</taxon>
        <taxon>Cerambycidae</taxon>
        <taxon>Lamiinae</taxon>
        <taxon>Monochamini</taxon>
        <taxon>Molorchus</taxon>
    </lineage>
</organism>
<dbReference type="EMBL" id="JAPWTJ010001363">
    <property type="protein sequence ID" value="KAJ8972324.1"/>
    <property type="molecule type" value="Genomic_DNA"/>
</dbReference>
<gene>
    <name evidence="1" type="ORF">NQ317_008581</name>
</gene>
<reference evidence="1" key="1">
    <citation type="journal article" date="2023" name="Insect Mol. Biol.">
        <title>Genome sequencing provides insights into the evolution of gene families encoding plant cell wall-degrading enzymes in longhorned beetles.</title>
        <authorList>
            <person name="Shin N.R."/>
            <person name="Okamura Y."/>
            <person name="Kirsch R."/>
            <person name="Pauchet Y."/>
        </authorList>
    </citation>
    <scope>NUCLEOTIDE SEQUENCE</scope>
    <source>
        <strain evidence="1">MMC_N1</strain>
    </source>
</reference>
<name>A0ABQ9J301_9CUCU</name>
<evidence type="ECO:0000313" key="1">
    <source>
        <dbReference type="EMBL" id="KAJ8972324.1"/>
    </source>
</evidence>